<keyword evidence="2" id="KW-0732">Signal</keyword>
<feature type="signal peptide" evidence="2">
    <location>
        <begin position="1"/>
        <end position="24"/>
    </location>
</feature>
<name>A0A3N2D8Z0_9MICO</name>
<evidence type="ECO:0000256" key="2">
    <source>
        <dbReference type="SAM" id="SignalP"/>
    </source>
</evidence>
<dbReference type="Pfam" id="PF13160">
    <property type="entry name" value="DUF3995"/>
    <property type="match status" value="1"/>
</dbReference>
<keyword evidence="4" id="KW-1185">Reference proteome</keyword>
<feature type="transmembrane region" description="Helical" evidence="1">
    <location>
        <begin position="57"/>
        <end position="76"/>
    </location>
</feature>
<dbReference type="EMBL" id="RKHQ01000001">
    <property type="protein sequence ID" value="ROR96172.1"/>
    <property type="molecule type" value="Genomic_DNA"/>
</dbReference>
<organism evidence="3 4">
    <name type="scientific">Salana multivorans</name>
    <dbReference type="NCBI Taxonomy" id="120377"/>
    <lineage>
        <taxon>Bacteria</taxon>
        <taxon>Bacillati</taxon>
        <taxon>Actinomycetota</taxon>
        <taxon>Actinomycetes</taxon>
        <taxon>Micrococcales</taxon>
        <taxon>Beutenbergiaceae</taxon>
        <taxon>Salana</taxon>
    </lineage>
</organism>
<evidence type="ECO:0000256" key="1">
    <source>
        <dbReference type="SAM" id="Phobius"/>
    </source>
</evidence>
<evidence type="ECO:0000313" key="4">
    <source>
        <dbReference type="Proteomes" id="UP000275356"/>
    </source>
</evidence>
<gene>
    <name evidence="3" type="ORF">EDD28_0748</name>
</gene>
<keyword evidence="1" id="KW-0812">Transmembrane</keyword>
<feature type="chain" id="PRO_5039663562" evidence="2">
    <location>
        <begin position="25"/>
        <end position="143"/>
    </location>
</feature>
<dbReference type="Proteomes" id="UP000275356">
    <property type="component" value="Unassembled WGS sequence"/>
</dbReference>
<dbReference type="RefSeq" id="WP_123738390.1">
    <property type="nucleotide sequence ID" value="NZ_RKHQ01000001.1"/>
</dbReference>
<comment type="caution">
    <text evidence="3">The sequence shown here is derived from an EMBL/GenBank/DDBJ whole genome shotgun (WGS) entry which is preliminary data.</text>
</comment>
<sequence>MTTTKALARVLATAGLSGAAALHAAWAAGSSWPAADDRELAELVTGSGDIGMPPRTASLAVAVLLGGAALASSGPFDGGRAGRAIRVVRVAAAAGLLGRAAAGGVVACRLLRLPEPAERFRELDRRWYRPVCAVLGLSLLLGG</sequence>
<proteinExistence type="predicted"/>
<dbReference type="InterPro" id="IPR025058">
    <property type="entry name" value="DUF3995"/>
</dbReference>
<accession>A0A3N2D8Z0</accession>
<keyword evidence="1" id="KW-1133">Transmembrane helix</keyword>
<protein>
    <submittedName>
        <fullName evidence="3">Uncharacterized protein DUF3995</fullName>
    </submittedName>
</protein>
<evidence type="ECO:0000313" key="3">
    <source>
        <dbReference type="EMBL" id="ROR96172.1"/>
    </source>
</evidence>
<reference evidence="3 4" key="1">
    <citation type="submission" date="2018-11" db="EMBL/GenBank/DDBJ databases">
        <title>Sequencing the genomes of 1000 actinobacteria strains.</title>
        <authorList>
            <person name="Klenk H.-P."/>
        </authorList>
    </citation>
    <scope>NUCLEOTIDE SEQUENCE [LARGE SCALE GENOMIC DNA]</scope>
    <source>
        <strain evidence="3 4">DSM 13521</strain>
    </source>
</reference>
<keyword evidence="1" id="KW-0472">Membrane</keyword>
<dbReference type="AlphaFoldDB" id="A0A3N2D8Z0"/>
<dbReference type="OrthoDB" id="4275027at2"/>